<sequence>MSGMPLHDLRRVPDETLFVRLTVLHREFPADFDAEDYDYRRAIWEAATKALQAEIRRRRAAPPAWWIAEHGEPAAIRQRRFGTITVYLVAGAMAVVASGLPALSVLLMLTVAVSGAAWLVPEVLRNHRQTFLRPIPRPRIPPAVTAPPSGRRHPAT</sequence>
<dbReference type="AlphaFoldDB" id="A0A8J3JR73"/>
<feature type="transmembrane region" description="Helical" evidence="1">
    <location>
        <begin position="81"/>
        <end position="100"/>
    </location>
</feature>
<dbReference type="Proteomes" id="UP000601223">
    <property type="component" value="Unassembled WGS sequence"/>
</dbReference>
<organism evidence="2 3">
    <name type="scientific">Catellatospora bangladeshensis</name>
    <dbReference type="NCBI Taxonomy" id="310355"/>
    <lineage>
        <taxon>Bacteria</taxon>
        <taxon>Bacillati</taxon>
        <taxon>Actinomycetota</taxon>
        <taxon>Actinomycetes</taxon>
        <taxon>Micromonosporales</taxon>
        <taxon>Micromonosporaceae</taxon>
        <taxon>Catellatospora</taxon>
    </lineage>
</organism>
<keyword evidence="1" id="KW-0472">Membrane</keyword>
<keyword evidence="1" id="KW-1133">Transmembrane helix</keyword>
<dbReference type="EMBL" id="BONF01000047">
    <property type="protein sequence ID" value="GIF85447.1"/>
    <property type="molecule type" value="Genomic_DNA"/>
</dbReference>
<proteinExistence type="predicted"/>
<protein>
    <submittedName>
        <fullName evidence="2">Uncharacterized protein</fullName>
    </submittedName>
</protein>
<reference evidence="2 3" key="1">
    <citation type="submission" date="2021-01" db="EMBL/GenBank/DDBJ databases">
        <title>Whole genome shotgun sequence of Catellatospora bangladeshensis NBRC 107357.</title>
        <authorList>
            <person name="Komaki H."/>
            <person name="Tamura T."/>
        </authorList>
    </citation>
    <scope>NUCLEOTIDE SEQUENCE [LARGE SCALE GENOMIC DNA]</scope>
    <source>
        <strain evidence="2 3">NBRC 107357</strain>
    </source>
</reference>
<evidence type="ECO:0000313" key="2">
    <source>
        <dbReference type="EMBL" id="GIF85447.1"/>
    </source>
</evidence>
<keyword evidence="3" id="KW-1185">Reference proteome</keyword>
<keyword evidence="1" id="KW-0812">Transmembrane</keyword>
<name>A0A8J3JR73_9ACTN</name>
<gene>
    <name evidence="2" type="ORF">Cba03nite_67960</name>
</gene>
<evidence type="ECO:0000256" key="1">
    <source>
        <dbReference type="SAM" id="Phobius"/>
    </source>
</evidence>
<comment type="caution">
    <text evidence="2">The sequence shown here is derived from an EMBL/GenBank/DDBJ whole genome shotgun (WGS) entry which is preliminary data.</text>
</comment>
<accession>A0A8J3JR73</accession>
<evidence type="ECO:0000313" key="3">
    <source>
        <dbReference type="Proteomes" id="UP000601223"/>
    </source>
</evidence>